<dbReference type="Pfam" id="PF01797">
    <property type="entry name" value="Y1_Tnp"/>
    <property type="match status" value="1"/>
</dbReference>
<dbReference type="InterPro" id="IPR002686">
    <property type="entry name" value="Transposase_17"/>
</dbReference>
<evidence type="ECO:0000313" key="2">
    <source>
        <dbReference type="EMBL" id="SHL15782.1"/>
    </source>
</evidence>
<dbReference type="EMBL" id="FRBM01000002">
    <property type="protein sequence ID" value="SHL15782.1"/>
    <property type="molecule type" value="Genomic_DNA"/>
</dbReference>
<proteinExistence type="predicted"/>
<dbReference type="GO" id="GO:0004803">
    <property type="term" value="F:transposase activity"/>
    <property type="evidence" value="ECO:0007669"/>
    <property type="project" value="InterPro"/>
</dbReference>
<name>A0A1M6YC97_9FLAO</name>
<accession>A0A1M6YC97</accession>
<dbReference type="InterPro" id="IPR036515">
    <property type="entry name" value="Transposase_17_sf"/>
</dbReference>
<dbReference type="GO" id="GO:0006313">
    <property type="term" value="P:DNA transposition"/>
    <property type="evidence" value="ECO:0007669"/>
    <property type="project" value="InterPro"/>
</dbReference>
<feature type="domain" description="Transposase IS200-like" evidence="1">
    <location>
        <begin position="22"/>
        <end position="136"/>
    </location>
</feature>
<dbReference type="PANTHER" id="PTHR33360:SF2">
    <property type="entry name" value="TRANSPOSASE FOR INSERTION SEQUENCE ELEMENT IS200"/>
    <property type="match status" value="1"/>
</dbReference>
<dbReference type="SUPFAM" id="SSF143422">
    <property type="entry name" value="Transposase IS200-like"/>
    <property type="match status" value="1"/>
</dbReference>
<dbReference type="NCBIfam" id="NF033573">
    <property type="entry name" value="transpos_IS200"/>
    <property type="match status" value="1"/>
</dbReference>
<dbReference type="GO" id="GO:0003677">
    <property type="term" value="F:DNA binding"/>
    <property type="evidence" value="ECO:0007669"/>
    <property type="project" value="InterPro"/>
</dbReference>
<dbReference type="Gene3D" id="3.30.70.1290">
    <property type="entry name" value="Transposase IS200-like"/>
    <property type="match status" value="1"/>
</dbReference>
<reference evidence="2 3" key="1">
    <citation type="submission" date="2016-11" db="EMBL/GenBank/DDBJ databases">
        <authorList>
            <person name="Jaros S."/>
            <person name="Januszkiewicz K."/>
            <person name="Wedrychowicz H."/>
        </authorList>
    </citation>
    <scope>NUCLEOTIDE SEQUENCE [LARGE SCALE GENOMIC DNA]</scope>
    <source>
        <strain evidence="2 3">DSM 27621</strain>
    </source>
</reference>
<evidence type="ECO:0000313" key="3">
    <source>
        <dbReference type="Proteomes" id="UP000184069"/>
    </source>
</evidence>
<organism evidence="2 3">
    <name type="scientific">Chryseobacterium contaminans</name>
    <dbReference type="NCBI Taxonomy" id="1423959"/>
    <lineage>
        <taxon>Bacteria</taxon>
        <taxon>Pseudomonadati</taxon>
        <taxon>Bacteroidota</taxon>
        <taxon>Flavobacteriia</taxon>
        <taxon>Flavobacteriales</taxon>
        <taxon>Weeksellaceae</taxon>
        <taxon>Chryseobacterium group</taxon>
        <taxon>Chryseobacterium</taxon>
    </lineage>
</organism>
<evidence type="ECO:0000259" key="1">
    <source>
        <dbReference type="SMART" id="SM01321"/>
    </source>
</evidence>
<gene>
    <name evidence="2" type="ORF">SAMN05444407_102451</name>
</gene>
<dbReference type="AlphaFoldDB" id="A0A1M6YC97"/>
<dbReference type="Proteomes" id="UP000184069">
    <property type="component" value="Unassembled WGS sequence"/>
</dbReference>
<protein>
    <submittedName>
        <fullName evidence="2">REP element-mobilizing transposase RayT</fullName>
    </submittedName>
</protein>
<dbReference type="STRING" id="1423959.SAMN05444407_102451"/>
<dbReference type="SMART" id="SM01321">
    <property type="entry name" value="Y1_Tnp"/>
    <property type="match status" value="1"/>
</dbReference>
<dbReference type="PANTHER" id="PTHR33360">
    <property type="entry name" value="TRANSPOSASE FOR INSERTION SEQUENCE ELEMENT IS200"/>
    <property type="match status" value="1"/>
</dbReference>
<sequence>MAEPCRGDLIINDHVSFMANTYTQIYIQIVFAVKGRQNLITKENREELHKLITGIVSNRNQKLFAVFAMPDHVHILVSMNPTLSVSDLVRDIKAGSSKFINEKGWIKGKFNWQEGYGAFSYSKSSVDSVVKYILNQEEHHKKKTFREEYLDFMSKFEIEYDSKYLFEWIED</sequence>